<accession>A0ABP8WB91</accession>
<keyword evidence="3" id="KW-1185">Reference proteome</keyword>
<name>A0ABP8WB91_9ACTN</name>
<dbReference type="RefSeq" id="WP_345266243.1">
    <property type="nucleotide sequence ID" value="NZ_BAABIM010000002.1"/>
</dbReference>
<evidence type="ECO:0000256" key="1">
    <source>
        <dbReference type="SAM" id="MobiDB-lite"/>
    </source>
</evidence>
<evidence type="ECO:0000313" key="2">
    <source>
        <dbReference type="EMBL" id="GAA4686125.1"/>
    </source>
</evidence>
<proteinExistence type="predicted"/>
<feature type="region of interest" description="Disordered" evidence="1">
    <location>
        <begin position="136"/>
        <end position="168"/>
    </location>
</feature>
<sequence>MAQPKTNLVRLLRAAYPHADFPDGPYERCAEKILAQTEESLWHKLALEQGLDSLDALAEQAGEAAFASLDDEQALKLLRGIEDAEFFRFVRGVAVTTLYDDHEVWALLGYEGSSYEHGGYLHRGFDDLQWLPDPRIEEYDGPDQLVEVAPDDEPAHTASQTSQTGATR</sequence>
<gene>
    <name evidence="2" type="ORF">GCM10023226_24900</name>
</gene>
<comment type="caution">
    <text evidence="2">The sequence shown here is derived from an EMBL/GenBank/DDBJ whole genome shotgun (WGS) entry which is preliminary data.</text>
</comment>
<reference evidence="3" key="1">
    <citation type="journal article" date="2019" name="Int. J. Syst. Evol. Microbiol.">
        <title>The Global Catalogue of Microorganisms (GCM) 10K type strain sequencing project: providing services to taxonomists for standard genome sequencing and annotation.</title>
        <authorList>
            <consortium name="The Broad Institute Genomics Platform"/>
            <consortium name="The Broad Institute Genome Sequencing Center for Infectious Disease"/>
            <person name="Wu L."/>
            <person name="Ma J."/>
        </authorList>
    </citation>
    <scope>NUCLEOTIDE SEQUENCE [LARGE SCALE GENOMIC DNA]</scope>
    <source>
        <strain evidence="3">JCM 18127</strain>
    </source>
</reference>
<evidence type="ECO:0008006" key="4">
    <source>
        <dbReference type="Google" id="ProtNLM"/>
    </source>
</evidence>
<protein>
    <recommendedName>
        <fullName evidence="4">Gluconate 2-dehydrogenase subunit 3 family protein</fullName>
    </recommendedName>
</protein>
<feature type="compositionally biased region" description="Polar residues" evidence="1">
    <location>
        <begin position="157"/>
        <end position="168"/>
    </location>
</feature>
<dbReference type="EMBL" id="BAABIM010000002">
    <property type="protein sequence ID" value="GAA4686125.1"/>
    <property type="molecule type" value="Genomic_DNA"/>
</dbReference>
<organism evidence="2 3">
    <name type="scientific">Nocardioides nanhaiensis</name>
    <dbReference type="NCBI Taxonomy" id="1476871"/>
    <lineage>
        <taxon>Bacteria</taxon>
        <taxon>Bacillati</taxon>
        <taxon>Actinomycetota</taxon>
        <taxon>Actinomycetes</taxon>
        <taxon>Propionibacteriales</taxon>
        <taxon>Nocardioidaceae</taxon>
        <taxon>Nocardioides</taxon>
    </lineage>
</organism>
<dbReference type="Proteomes" id="UP001500621">
    <property type="component" value="Unassembled WGS sequence"/>
</dbReference>
<evidence type="ECO:0000313" key="3">
    <source>
        <dbReference type="Proteomes" id="UP001500621"/>
    </source>
</evidence>